<protein>
    <submittedName>
        <fullName evidence="1">Uncharacterized protein</fullName>
    </submittedName>
</protein>
<organism evidence="1 2">
    <name type="scientific">Astyanax mexicanus</name>
    <name type="common">Blind cave fish</name>
    <name type="synonym">Astyanax fasciatus mexicanus</name>
    <dbReference type="NCBI Taxonomy" id="7994"/>
    <lineage>
        <taxon>Eukaryota</taxon>
        <taxon>Metazoa</taxon>
        <taxon>Chordata</taxon>
        <taxon>Craniata</taxon>
        <taxon>Vertebrata</taxon>
        <taxon>Euteleostomi</taxon>
        <taxon>Actinopterygii</taxon>
        <taxon>Neopterygii</taxon>
        <taxon>Teleostei</taxon>
        <taxon>Ostariophysi</taxon>
        <taxon>Characiformes</taxon>
        <taxon>Characoidei</taxon>
        <taxon>Acestrorhamphidae</taxon>
        <taxon>Acestrorhamphinae</taxon>
        <taxon>Astyanax</taxon>
    </lineage>
</organism>
<accession>A0A8B9JHH1</accession>
<dbReference type="AlphaFoldDB" id="A0A8B9JHH1"/>
<proteinExistence type="predicted"/>
<dbReference type="Proteomes" id="UP000694621">
    <property type="component" value="Unplaced"/>
</dbReference>
<reference evidence="1" key="1">
    <citation type="submission" date="2025-08" db="UniProtKB">
        <authorList>
            <consortium name="Ensembl"/>
        </authorList>
    </citation>
    <scope>IDENTIFICATION</scope>
</reference>
<evidence type="ECO:0000313" key="2">
    <source>
        <dbReference type="Proteomes" id="UP000694621"/>
    </source>
</evidence>
<evidence type="ECO:0000313" key="1">
    <source>
        <dbReference type="Ensembl" id="ENSAMXP00005021498.1"/>
    </source>
</evidence>
<name>A0A8B9JHH1_ASTMX</name>
<dbReference type="Ensembl" id="ENSAMXT00005023761.1">
    <property type="protein sequence ID" value="ENSAMXP00005021498.1"/>
    <property type="gene ID" value="ENSAMXG00005011162.1"/>
</dbReference>
<sequence>KNRTFPHFLKKKSGTPGTGLDIIDESLLCSWDQFDWVRTSRQSSRRVDKLCPFLFVNRQFLIKDSLKALFGAAWLTCAYPSCVKQTV</sequence>